<dbReference type="OrthoDB" id="5848734at2759"/>
<dbReference type="PANTHER" id="PTHR11733">
    <property type="entry name" value="ZINC METALLOPROTEASE FAMILY M13 NEPRILYSIN-RELATED"/>
    <property type="match status" value="1"/>
</dbReference>
<dbReference type="AlphaFoldDB" id="A0A3P7PLU6"/>
<dbReference type="Proteomes" id="UP000271889">
    <property type="component" value="Unassembled WGS sequence"/>
</dbReference>
<dbReference type="InterPro" id="IPR000718">
    <property type="entry name" value="Peptidase_M13"/>
</dbReference>
<dbReference type="InterPro" id="IPR008753">
    <property type="entry name" value="Peptidase_M13_N"/>
</dbReference>
<dbReference type="Gene3D" id="3.40.390.10">
    <property type="entry name" value="Collagenase (Catalytic Domain)"/>
    <property type="match status" value="1"/>
</dbReference>
<dbReference type="InterPro" id="IPR024079">
    <property type="entry name" value="MetalloPept_cat_dom_sf"/>
</dbReference>
<dbReference type="GO" id="GO:0004222">
    <property type="term" value="F:metalloendopeptidase activity"/>
    <property type="evidence" value="ECO:0007669"/>
    <property type="project" value="InterPro"/>
</dbReference>
<evidence type="ECO:0000313" key="5">
    <source>
        <dbReference type="Proteomes" id="UP000271889"/>
    </source>
</evidence>
<accession>A0A3P7PLU6</accession>
<dbReference type="Gene3D" id="1.10.1380.10">
    <property type="entry name" value="Neutral endopeptidase , domain2"/>
    <property type="match status" value="1"/>
</dbReference>
<dbReference type="GO" id="GO:0005886">
    <property type="term" value="C:plasma membrane"/>
    <property type="evidence" value="ECO:0007669"/>
    <property type="project" value="TreeGrafter"/>
</dbReference>
<feature type="signal peptide" evidence="2">
    <location>
        <begin position="1"/>
        <end position="17"/>
    </location>
</feature>
<feature type="domain" description="Peptidase M13 N-terminal" evidence="3">
    <location>
        <begin position="54"/>
        <end position="96"/>
    </location>
</feature>
<reference evidence="4 5" key="1">
    <citation type="submission" date="2018-11" db="EMBL/GenBank/DDBJ databases">
        <authorList>
            <consortium name="Pathogen Informatics"/>
        </authorList>
    </citation>
    <scope>NUCLEOTIDE SEQUENCE [LARGE SCALE GENOMIC DNA]</scope>
</reference>
<keyword evidence="2" id="KW-0732">Signal</keyword>
<evidence type="ECO:0000256" key="1">
    <source>
        <dbReference type="ARBA" id="ARBA00007357"/>
    </source>
</evidence>
<proteinExistence type="inferred from homology"/>
<evidence type="ECO:0000313" key="4">
    <source>
        <dbReference type="EMBL" id="VDN19226.1"/>
    </source>
</evidence>
<dbReference type="PROSITE" id="PS51885">
    <property type="entry name" value="NEPRILYSIN"/>
    <property type="match status" value="1"/>
</dbReference>
<gene>
    <name evidence="4" type="ORF">CGOC_LOCUS8504</name>
</gene>
<protein>
    <recommendedName>
        <fullName evidence="3">Peptidase M13 N-terminal domain-containing protein</fullName>
    </recommendedName>
</protein>
<keyword evidence="5" id="KW-1185">Reference proteome</keyword>
<dbReference type="Pfam" id="PF05649">
    <property type="entry name" value="Peptidase_M13_N"/>
    <property type="match status" value="1"/>
</dbReference>
<dbReference type="PANTHER" id="PTHR11733:SF167">
    <property type="entry name" value="FI17812P1-RELATED"/>
    <property type="match status" value="1"/>
</dbReference>
<evidence type="ECO:0000256" key="2">
    <source>
        <dbReference type="SAM" id="SignalP"/>
    </source>
</evidence>
<sequence>MRWAVVIVPLCWCTLDTTPPYEVNVRSTGSSANDEGYKIASEILRNSINFSVDPCEDFFEFACGNWVARHPLPPDEVSYDQFRRLKDKMQEEIRSTYVTVRQDLRLL</sequence>
<organism evidence="4 5">
    <name type="scientific">Cylicostephanus goldi</name>
    <name type="common">Nematode worm</name>
    <dbReference type="NCBI Taxonomy" id="71465"/>
    <lineage>
        <taxon>Eukaryota</taxon>
        <taxon>Metazoa</taxon>
        <taxon>Ecdysozoa</taxon>
        <taxon>Nematoda</taxon>
        <taxon>Chromadorea</taxon>
        <taxon>Rhabditida</taxon>
        <taxon>Rhabditina</taxon>
        <taxon>Rhabditomorpha</taxon>
        <taxon>Strongyloidea</taxon>
        <taxon>Strongylidae</taxon>
        <taxon>Cylicostephanus</taxon>
    </lineage>
</organism>
<feature type="chain" id="PRO_5017933449" description="Peptidase M13 N-terminal domain-containing protein" evidence="2">
    <location>
        <begin position="18"/>
        <end position="107"/>
    </location>
</feature>
<dbReference type="EMBL" id="UYRV01104314">
    <property type="protein sequence ID" value="VDN19226.1"/>
    <property type="molecule type" value="Genomic_DNA"/>
</dbReference>
<evidence type="ECO:0000259" key="3">
    <source>
        <dbReference type="Pfam" id="PF05649"/>
    </source>
</evidence>
<comment type="similarity">
    <text evidence="1">Belongs to the peptidase M13 family.</text>
</comment>
<dbReference type="InterPro" id="IPR042089">
    <property type="entry name" value="Peptidase_M13_dom_2"/>
</dbReference>
<dbReference type="SUPFAM" id="SSF55486">
    <property type="entry name" value="Metalloproteases ('zincins'), catalytic domain"/>
    <property type="match status" value="1"/>
</dbReference>
<dbReference type="GO" id="GO:0016485">
    <property type="term" value="P:protein processing"/>
    <property type="evidence" value="ECO:0007669"/>
    <property type="project" value="TreeGrafter"/>
</dbReference>
<name>A0A3P7PLU6_CYLGO</name>